<gene>
    <name evidence="3" type="ORF">PAQU9191_01504</name>
</gene>
<feature type="transmembrane region" description="Helical" evidence="1">
    <location>
        <begin position="370"/>
        <end position="388"/>
    </location>
</feature>
<feature type="transmembrane region" description="Helical" evidence="1">
    <location>
        <begin position="6"/>
        <end position="24"/>
    </location>
</feature>
<feature type="transmembrane region" description="Helical" evidence="1">
    <location>
        <begin position="77"/>
        <end position="99"/>
    </location>
</feature>
<feature type="transmembrane region" description="Helical" evidence="1">
    <location>
        <begin position="314"/>
        <end position="331"/>
    </location>
</feature>
<feature type="transmembrane region" description="Helical" evidence="1">
    <location>
        <begin position="45"/>
        <end position="65"/>
    </location>
</feature>
<feature type="transmembrane region" description="Helical" evidence="1">
    <location>
        <begin position="337"/>
        <end position="358"/>
    </location>
</feature>
<dbReference type="GO" id="GO:0000271">
    <property type="term" value="P:polysaccharide biosynthetic process"/>
    <property type="evidence" value="ECO:0007669"/>
    <property type="project" value="TreeGrafter"/>
</dbReference>
<dbReference type="InterPro" id="IPR050879">
    <property type="entry name" value="Acyltransferase_3"/>
</dbReference>
<feature type="transmembrane region" description="Helical" evidence="1">
    <location>
        <begin position="400"/>
        <end position="423"/>
    </location>
</feature>
<proteinExistence type="predicted"/>
<keyword evidence="1" id="KW-0472">Membrane</keyword>
<accession>A0A1Y6KVR3</accession>
<sequence>MINPFYNLIWVILIIISSGFLFSSKHFAFLDKKINYNRESNIDGIRFLLASFVAMHHFIFSYNYFSGKGWSISKHNIFNDYLGVFSVCVFFLISGYLFVSCCNNNNIKWKSFYIKRFTRIFPMITFQSLVCIAILLILTKQSINQIIDTDNIYSIFDWLNGGISSLRPDLFGIHQSWVTMGGVIWTLQWEWMLYFSLPFICVLMGKTNKYNILLASLFLFFYVFQNYSYSSKSFISLFISIFTISFLLPFLMSLFNIKKYNTVTLTLIILLILSSYFSHYIYKDSVICASFIVGALCNQYKSFFRHLISKTPSFLLNILLIISFLISFAIFHKKSYLSFSFVFSCSVFFVILLSGANLFNFLNLKGVIRLGNASFSLYLLHSIGWFIINKTLLHFNILHISYVFYFCSTLMWFFICYLSLLTFNKIEIPWIGYGQTLGKSL</sequence>
<dbReference type="Pfam" id="PF01757">
    <property type="entry name" value="Acyl_transf_3"/>
    <property type="match status" value="1"/>
</dbReference>
<evidence type="ECO:0000313" key="3">
    <source>
        <dbReference type="EMBL" id="SMY16273.1"/>
    </source>
</evidence>
<feature type="transmembrane region" description="Helical" evidence="1">
    <location>
        <begin position="183"/>
        <end position="203"/>
    </location>
</feature>
<feature type="transmembrane region" description="Helical" evidence="1">
    <location>
        <begin position="262"/>
        <end position="278"/>
    </location>
</feature>
<dbReference type="GO" id="GO:0016020">
    <property type="term" value="C:membrane"/>
    <property type="evidence" value="ECO:0007669"/>
    <property type="project" value="TreeGrafter"/>
</dbReference>
<evidence type="ECO:0000313" key="4">
    <source>
        <dbReference type="Proteomes" id="UP000196485"/>
    </source>
</evidence>
<evidence type="ECO:0000259" key="2">
    <source>
        <dbReference type="Pfam" id="PF01757"/>
    </source>
</evidence>
<feature type="transmembrane region" description="Helical" evidence="1">
    <location>
        <begin position="120"/>
        <end position="138"/>
    </location>
</feature>
<dbReference type="EMBL" id="FYAH01000002">
    <property type="protein sequence ID" value="SMY16273.1"/>
    <property type="molecule type" value="Genomic_DNA"/>
</dbReference>
<keyword evidence="3" id="KW-0808">Transferase</keyword>
<evidence type="ECO:0000256" key="1">
    <source>
        <dbReference type="SAM" id="Phobius"/>
    </source>
</evidence>
<organism evidence="3 4">
    <name type="scientific">Photobacterium aquimaris</name>
    <dbReference type="NCBI Taxonomy" id="512643"/>
    <lineage>
        <taxon>Bacteria</taxon>
        <taxon>Pseudomonadati</taxon>
        <taxon>Pseudomonadota</taxon>
        <taxon>Gammaproteobacteria</taxon>
        <taxon>Vibrionales</taxon>
        <taxon>Vibrionaceae</taxon>
        <taxon>Photobacterium</taxon>
    </lineage>
</organism>
<dbReference type="InterPro" id="IPR002656">
    <property type="entry name" value="Acyl_transf_3_dom"/>
</dbReference>
<reference evidence="4" key="1">
    <citation type="submission" date="2017-06" db="EMBL/GenBank/DDBJ databases">
        <authorList>
            <person name="Rodrigo-Torres L."/>
            <person name="Arahal R. D."/>
            <person name="Lucena T."/>
        </authorList>
    </citation>
    <scope>NUCLEOTIDE SEQUENCE [LARGE SCALE GENOMIC DNA]</scope>
    <source>
        <strain evidence="4">type strain: CECT 9192</strain>
    </source>
</reference>
<keyword evidence="1" id="KW-0812">Transmembrane</keyword>
<dbReference type="PANTHER" id="PTHR23028:SF53">
    <property type="entry name" value="ACYL_TRANSF_3 DOMAIN-CONTAINING PROTEIN"/>
    <property type="match status" value="1"/>
</dbReference>
<feature type="transmembrane region" description="Helical" evidence="1">
    <location>
        <begin position="210"/>
        <end position="228"/>
    </location>
</feature>
<keyword evidence="1" id="KW-1133">Transmembrane helix</keyword>
<dbReference type="RefSeq" id="WP_087820366.1">
    <property type="nucleotide sequence ID" value="NZ_FYAH01000002.1"/>
</dbReference>
<feature type="transmembrane region" description="Helical" evidence="1">
    <location>
        <begin position="234"/>
        <end position="255"/>
    </location>
</feature>
<feature type="domain" description="Acyltransferase 3" evidence="2">
    <location>
        <begin position="41"/>
        <end position="252"/>
    </location>
</feature>
<name>A0A1Y6KVR3_9GAMM</name>
<dbReference type="AlphaFoldDB" id="A0A1Y6KVR3"/>
<keyword evidence="3" id="KW-0012">Acyltransferase</keyword>
<dbReference type="GO" id="GO:0016747">
    <property type="term" value="F:acyltransferase activity, transferring groups other than amino-acyl groups"/>
    <property type="evidence" value="ECO:0007669"/>
    <property type="project" value="InterPro"/>
</dbReference>
<dbReference type="Proteomes" id="UP000196485">
    <property type="component" value="Unassembled WGS sequence"/>
</dbReference>
<protein>
    <submittedName>
        <fullName evidence="3">Acyltransferase family protein</fullName>
    </submittedName>
</protein>
<keyword evidence="4" id="KW-1185">Reference proteome</keyword>
<dbReference type="PANTHER" id="PTHR23028">
    <property type="entry name" value="ACETYLTRANSFERASE"/>
    <property type="match status" value="1"/>
</dbReference>